<organism evidence="7 8">
    <name type="scientific">Fulvitalea axinellae</name>
    <dbReference type="NCBI Taxonomy" id="1182444"/>
    <lineage>
        <taxon>Bacteria</taxon>
        <taxon>Pseudomonadati</taxon>
        <taxon>Bacteroidota</taxon>
        <taxon>Cytophagia</taxon>
        <taxon>Cytophagales</taxon>
        <taxon>Persicobacteraceae</taxon>
        <taxon>Fulvitalea</taxon>
    </lineage>
</organism>
<dbReference type="RefSeq" id="WP_338394443.1">
    <property type="nucleotide sequence ID" value="NZ_AP025314.1"/>
</dbReference>
<evidence type="ECO:0008006" key="9">
    <source>
        <dbReference type="Google" id="ProtNLM"/>
    </source>
</evidence>
<dbReference type="Proteomes" id="UP001348817">
    <property type="component" value="Chromosome"/>
</dbReference>
<evidence type="ECO:0000256" key="2">
    <source>
        <dbReference type="ARBA" id="ARBA00022475"/>
    </source>
</evidence>
<evidence type="ECO:0000256" key="5">
    <source>
        <dbReference type="ARBA" id="ARBA00023136"/>
    </source>
</evidence>
<dbReference type="AlphaFoldDB" id="A0AAU9D436"/>
<evidence type="ECO:0000256" key="6">
    <source>
        <dbReference type="SAM" id="Phobius"/>
    </source>
</evidence>
<evidence type="ECO:0000313" key="8">
    <source>
        <dbReference type="Proteomes" id="UP001348817"/>
    </source>
</evidence>
<keyword evidence="4 6" id="KW-1133">Transmembrane helix</keyword>
<accession>A0AAU9D436</accession>
<keyword evidence="2" id="KW-1003">Cell membrane</keyword>
<comment type="subcellular location">
    <subcellularLocation>
        <location evidence="1">Cell membrane</location>
        <topology evidence="1">Multi-pass membrane protein</topology>
    </subcellularLocation>
</comment>
<keyword evidence="5 6" id="KW-0472">Membrane</keyword>
<dbReference type="PANTHER" id="PTHR33931">
    <property type="entry name" value="HOLIN-LIKE PROTEIN CIDA-RELATED"/>
    <property type="match status" value="1"/>
</dbReference>
<sequence length="116" mass="12551">MKDLIKSLSIIFGCLLAGDTVSALLNIPIPGSIIGMVLLLLALNFKLVKLKSVKPVTDLLNKEMAFFFIPPGVGLMLYFDLLEKEWPAIMVACVVSTLIIIGVVGIVSQKMDTSDD</sequence>
<dbReference type="PANTHER" id="PTHR33931:SF5">
    <property type="entry name" value="UPF0299 MEMBRANE PROTEIN YOHJ"/>
    <property type="match status" value="1"/>
</dbReference>
<proteinExistence type="predicted"/>
<name>A0AAU9D436_9BACT</name>
<feature type="transmembrane region" description="Helical" evidence="6">
    <location>
        <begin position="64"/>
        <end position="82"/>
    </location>
</feature>
<dbReference type="InterPro" id="IPR005538">
    <property type="entry name" value="LrgA/CidA"/>
</dbReference>
<reference evidence="7 8" key="1">
    <citation type="submission" date="2021-12" db="EMBL/GenBank/DDBJ databases">
        <title>Genome sequencing of bacteria with rrn-lacking chromosome and rrn-plasmid.</title>
        <authorList>
            <person name="Anda M."/>
            <person name="Iwasaki W."/>
        </authorList>
    </citation>
    <scope>NUCLEOTIDE SEQUENCE [LARGE SCALE GENOMIC DNA]</scope>
    <source>
        <strain evidence="7 8">DSM 100852</strain>
    </source>
</reference>
<feature type="transmembrane region" description="Helical" evidence="6">
    <location>
        <begin position="33"/>
        <end position="52"/>
    </location>
</feature>
<evidence type="ECO:0000256" key="3">
    <source>
        <dbReference type="ARBA" id="ARBA00022692"/>
    </source>
</evidence>
<protein>
    <recommendedName>
        <fullName evidence="9">CidA/LrgA family protein</fullName>
    </recommendedName>
</protein>
<feature type="transmembrane region" description="Helical" evidence="6">
    <location>
        <begin position="88"/>
        <end position="107"/>
    </location>
</feature>
<evidence type="ECO:0000256" key="4">
    <source>
        <dbReference type="ARBA" id="ARBA00022989"/>
    </source>
</evidence>
<keyword evidence="8" id="KW-1185">Reference proteome</keyword>
<dbReference type="EMBL" id="AP025314">
    <property type="protein sequence ID" value="BDD09229.1"/>
    <property type="molecule type" value="Genomic_DNA"/>
</dbReference>
<evidence type="ECO:0000256" key="1">
    <source>
        <dbReference type="ARBA" id="ARBA00004651"/>
    </source>
</evidence>
<dbReference type="KEGG" id="fax:FUAX_16610"/>
<evidence type="ECO:0000313" key="7">
    <source>
        <dbReference type="EMBL" id="BDD09229.1"/>
    </source>
</evidence>
<dbReference type="GO" id="GO:0005886">
    <property type="term" value="C:plasma membrane"/>
    <property type="evidence" value="ECO:0007669"/>
    <property type="project" value="UniProtKB-SubCell"/>
</dbReference>
<keyword evidence="3 6" id="KW-0812">Transmembrane</keyword>
<dbReference type="Pfam" id="PF03788">
    <property type="entry name" value="LrgA"/>
    <property type="match status" value="1"/>
</dbReference>
<gene>
    <name evidence="7" type="ORF">FUAX_16610</name>
</gene>